<feature type="transmembrane region" description="Helical" evidence="8">
    <location>
        <begin position="320"/>
        <end position="339"/>
    </location>
</feature>
<evidence type="ECO:0000313" key="9">
    <source>
        <dbReference type="EMBL" id="CAG9115456.1"/>
    </source>
</evidence>
<dbReference type="PANTHER" id="PTHR21143">
    <property type="entry name" value="INVERTEBRATE GUSTATORY RECEPTOR"/>
    <property type="match status" value="1"/>
</dbReference>
<feature type="transmembrane region" description="Helical" evidence="8">
    <location>
        <begin position="149"/>
        <end position="170"/>
    </location>
</feature>
<reference evidence="9" key="1">
    <citation type="submission" date="2020-11" db="EMBL/GenBank/DDBJ databases">
        <authorList>
            <person name="Whiteford S."/>
        </authorList>
    </citation>
    <scope>NUCLEOTIDE SEQUENCE</scope>
</reference>
<evidence type="ECO:0000313" key="10">
    <source>
        <dbReference type="Proteomes" id="UP000653454"/>
    </source>
</evidence>
<protein>
    <recommendedName>
        <fullName evidence="8">Gustatory receptor</fullName>
    </recommendedName>
</protein>
<dbReference type="Pfam" id="PF08395">
    <property type="entry name" value="7tm_7"/>
    <property type="match status" value="1"/>
</dbReference>
<proteinExistence type="inferred from homology"/>
<keyword evidence="7 8" id="KW-0807">Transducer</keyword>
<feature type="transmembrane region" description="Helical" evidence="8">
    <location>
        <begin position="182"/>
        <end position="202"/>
    </location>
</feature>
<feature type="transmembrane region" description="Helical" evidence="8">
    <location>
        <begin position="279"/>
        <end position="300"/>
    </location>
</feature>
<keyword evidence="10" id="KW-1185">Reference proteome</keyword>
<evidence type="ECO:0000256" key="3">
    <source>
        <dbReference type="ARBA" id="ARBA00022692"/>
    </source>
</evidence>
<evidence type="ECO:0000256" key="1">
    <source>
        <dbReference type="ARBA" id="ARBA00004651"/>
    </source>
</evidence>
<dbReference type="EMBL" id="CAJHNJ030000017">
    <property type="protein sequence ID" value="CAG9115456.1"/>
    <property type="molecule type" value="Genomic_DNA"/>
</dbReference>
<dbReference type="GO" id="GO:0007635">
    <property type="term" value="P:chemosensory behavior"/>
    <property type="evidence" value="ECO:0007669"/>
    <property type="project" value="TreeGrafter"/>
</dbReference>
<dbReference type="GO" id="GO:0043025">
    <property type="term" value="C:neuronal cell body"/>
    <property type="evidence" value="ECO:0007669"/>
    <property type="project" value="TreeGrafter"/>
</dbReference>
<keyword evidence="5 8" id="KW-0472">Membrane</keyword>
<comment type="caution">
    <text evidence="9">The sequence shown here is derived from an EMBL/GenBank/DDBJ whole genome shotgun (WGS) entry which is preliminary data.</text>
</comment>
<dbReference type="PANTHER" id="PTHR21143:SF133">
    <property type="entry name" value="GUSTATORY AND PHEROMONE RECEPTOR 32A-RELATED"/>
    <property type="match status" value="1"/>
</dbReference>
<feature type="transmembrane region" description="Helical" evidence="8">
    <location>
        <begin position="93"/>
        <end position="109"/>
    </location>
</feature>
<dbReference type="GO" id="GO:0030425">
    <property type="term" value="C:dendrite"/>
    <property type="evidence" value="ECO:0007669"/>
    <property type="project" value="TreeGrafter"/>
</dbReference>
<dbReference type="Proteomes" id="UP000653454">
    <property type="component" value="Unassembled WGS sequence"/>
</dbReference>
<comment type="similarity">
    <text evidence="8">Belongs to the insect chemoreceptor superfamily. Gustatory receptor (GR) family.</text>
</comment>
<evidence type="ECO:0000256" key="5">
    <source>
        <dbReference type="ARBA" id="ARBA00023136"/>
    </source>
</evidence>
<comment type="function">
    <text evidence="8">Gustatory receptor which mediates acceptance or avoidance behavior, depending on its substrates.</text>
</comment>
<dbReference type="GO" id="GO:0030424">
    <property type="term" value="C:axon"/>
    <property type="evidence" value="ECO:0007669"/>
    <property type="project" value="TreeGrafter"/>
</dbReference>
<evidence type="ECO:0000256" key="4">
    <source>
        <dbReference type="ARBA" id="ARBA00022989"/>
    </source>
</evidence>
<dbReference type="GO" id="GO:0008049">
    <property type="term" value="P:male courtship behavior"/>
    <property type="evidence" value="ECO:0007669"/>
    <property type="project" value="TreeGrafter"/>
</dbReference>
<evidence type="ECO:0000256" key="2">
    <source>
        <dbReference type="ARBA" id="ARBA00022475"/>
    </source>
</evidence>
<accession>A0A8S4EHK6</accession>
<comment type="subcellular location">
    <subcellularLocation>
        <location evidence="1 8">Cell membrane</location>
        <topology evidence="1 8">Multi-pass membrane protein</topology>
    </subcellularLocation>
</comment>
<gene>
    <name evidence="9" type="ORF">PLXY2_LOCUS5702</name>
</gene>
<dbReference type="AlphaFoldDB" id="A0A8S4EHK6"/>
<evidence type="ECO:0000256" key="8">
    <source>
        <dbReference type="RuleBase" id="RU363108"/>
    </source>
</evidence>
<dbReference type="GO" id="GO:0007165">
    <property type="term" value="P:signal transduction"/>
    <property type="evidence" value="ECO:0007669"/>
    <property type="project" value="UniProtKB-KW"/>
</dbReference>
<dbReference type="GO" id="GO:0005886">
    <property type="term" value="C:plasma membrane"/>
    <property type="evidence" value="ECO:0007669"/>
    <property type="project" value="UniProtKB-SubCell"/>
</dbReference>
<organism evidence="9 10">
    <name type="scientific">Plutella xylostella</name>
    <name type="common">Diamondback moth</name>
    <name type="synonym">Plutella maculipennis</name>
    <dbReference type="NCBI Taxonomy" id="51655"/>
    <lineage>
        <taxon>Eukaryota</taxon>
        <taxon>Metazoa</taxon>
        <taxon>Ecdysozoa</taxon>
        <taxon>Arthropoda</taxon>
        <taxon>Hexapoda</taxon>
        <taxon>Insecta</taxon>
        <taxon>Pterygota</taxon>
        <taxon>Neoptera</taxon>
        <taxon>Endopterygota</taxon>
        <taxon>Lepidoptera</taxon>
        <taxon>Glossata</taxon>
        <taxon>Ditrysia</taxon>
        <taxon>Yponomeutoidea</taxon>
        <taxon>Plutellidae</taxon>
        <taxon>Plutella</taxon>
    </lineage>
</organism>
<dbReference type="GO" id="GO:0050909">
    <property type="term" value="P:sensory perception of taste"/>
    <property type="evidence" value="ECO:0007669"/>
    <property type="project" value="InterPro"/>
</dbReference>
<feature type="transmembrane region" description="Helical" evidence="8">
    <location>
        <begin position="50"/>
        <end position="73"/>
    </location>
</feature>
<keyword evidence="4 8" id="KW-1133">Transmembrane helix</keyword>
<name>A0A8S4EHK6_PLUXY</name>
<sequence>MLARFKKNTKEKSEQNVVEAVSMSATVFINAWGSCVLYRRCLLGRVTRHFSTIGFLVWVLRLVTFFYLTYIVFKEDQSIVRSFVTTKLHHYGDHYESITAIIFITYLFWKLPFDLNGATEYYQILVDIDEELKTLGEEADYVTQGRCSLFLMIMQVVVSFLHATSTYGTLCFIDEHVPLPKVFTLTFIDTCSLLLTATYCNYVSMVTRRYRRVNQILSEIIELESLHDKVYVLNQNFVEENGARCLLKSRDNQLRATVRKCADIHSKLYKATQMANQKFGPALVFIFILPLTYIILNLFYFVEATSQGLLFRDLKRYLSFVMYISWAVVHNWLVIYLSVRFSEDTVLEANKTSVIVHDLLNLEMNSEIREEAMLLSMQLLHQVPRFTANGLFNLDYPLLVEGSRFVTTFMGLLLQFAT</sequence>
<evidence type="ECO:0000256" key="6">
    <source>
        <dbReference type="ARBA" id="ARBA00023170"/>
    </source>
</evidence>
<keyword evidence="3 8" id="KW-0812">Transmembrane</keyword>
<evidence type="ECO:0000256" key="7">
    <source>
        <dbReference type="ARBA" id="ARBA00023224"/>
    </source>
</evidence>
<keyword evidence="2 8" id="KW-1003">Cell membrane</keyword>
<keyword evidence="6 8" id="KW-0675">Receptor</keyword>
<comment type="caution">
    <text evidence="8">Lacks conserved residue(s) required for the propagation of feature annotation.</text>
</comment>
<dbReference type="PROSITE" id="PS51257">
    <property type="entry name" value="PROKAR_LIPOPROTEIN"/>
    <property type="match status" value="1"/>
</dbReference>
<dbReference type="InterPro" id="IPR013604">
    <property type="entry name" value="7TM_chemorcpt"/>
</dbReference>